<comment type="caution">
    <text evidence="2">The sequence shown here is derived from an EMBL/GenBank/DDBJ whole genome shotgun (WGS) entry which is preliminary data.</text>
</comment>
<sequence length="145" mass="16190">MTTKPSNPKDVLGCKKPSLSAIPCPVLFELGAVMISGTKYGRHNYRVVGVRASVYYDAAMRHIMAYWEGEDTDPESGLPHLAHAIACLVILRDADINDKLTDDRPPRPDRNWKEDAQLEFDRVLKNLADKALPPYTQIGIELDAD</sequence>
<evidence type="ECO:0000259" key="1">
    <source>
        <dbReference type="Pfam" id="PF18909"/>
    </source>
</evidence>
<evidence type="ECO:0000313" key="2">
    <source>
        <dbReference type="EMBL" id="KKM67682.1"/>
    </source>
</evidence>
<protein>
    <recommendedName>
        <fullName evidence="1">dATP/dGTP diphosphohydrolase N-terminal domain-containing protein</fullName>
    </recommendedName>
</protein>
<reference evidence="2" key="1">
    <citation type="journal article" date="2015" name="Nature">
        <title>Complex archaea that bridge the gap between prokaryotes and eukaryotes.</title>
        <authorList>
            <person name="Spang A."/>
            <person name="Saw J.H."/>
            <person name="Jorgensen S.L."/>
            <person name="Zaremba-Niedzwiedzka K."/>
            <person name="Martijn J."/>
            <person name="Lind A.E."/>
            <person name="van Eijk R."/>
            <person name="Schleper C."/>
            <person name="Guy L."/>
            <person name="Ettema T.J."/>
        </authorList>
    </citation>
    <scope>NUCLEOTIDE SEQUENCE</scope>
</reference>
<dbReference type="Pfam" id="PF18909">
    <property type="entry name" value="dGTP_diPhyd_N"/>
    <property type="match status" value="1"/>
</dbReference>
<accession>A0A0F9MEV0</accession>
<name>A0A0F9MEV0_9ZZZZ</name>
<proteinExistence type="predicted"/>
<feature type="domain" description="dATP/dGTP diphosphohydrolase N-terminal" evidence="1">
    <location>
        <begin position="7"/>
        <end position="104"/>
    </location>
</feature>
<organism evidence="2">
    <name type="scientific">marine sediment metagenome</name>
    <dbReference type="NCBI Taxonomy" id="412755"/>
    <lineage>
        <taxon>unclassified sequences</taxon>
        <taxon>metagenomes</taxon>
        <taxon>ecological metagenomes</taxon>
    </lineage>
</organism>
<dbReference type="AlphaFoldDB" id="A0A0F9MEV0"/>
<dbReference type="InterPro" id="IPR044038">
    <property type="entry name" value="dATP/dGTP_diPOhydrolase_N"/>
</dbReference>
<gene>
    <name evidence="2" type="ORF">LCGC14_1468670</name>
</gene>
<dbReference type="EMBL" id="LAZR01010306">
    <property type="protein sequence ID" value="KKM67682.1"/>
    <property type="molecule type" value="Genomic_DNA"/>
</dbReference>